<dbReference type="Pfam" id="PF20703">
    <property type="entry name" value="nSTAND1"/>
    <property type="match status" value="1"/>
</dbReference>
<reference evidence="2 3" key="1">
    <citation type="submission" date="2021-03" db="EMBL/GenBank/DDBJ databases">
        <title>Sequencing the genomes of 1000 actinobacteria strains.</title>
        <authorList>
            <person name="Klenk H.-P."/>
        </authorList>
    </citation>
    <scope>NUCLEOTIDE SEQUENCE [LARGE SCALE GENOMIC DNA]</scope>
    <source>
        <strain evidence="2 3">DSM 44580</strain>
    </source>
</reference>
<organism evidence="2 3">
    <name type="scientific">Crossiella equi</name>
    <dbReference type="NCBI Taxonomy" id="130796"/>
    <lineage>
        <taxon>Bacteria</taxon>
        <taxon>Bacillati</taxon>
        <taxon>Actinomycetota</taxon>
        <taxon>Actinomycetes</taxon>
        <taxon>Pseudonocardiales</taxon>
        <taxon>Pseudonocardiaceae</taxon>
        <taxon>Crossiella</taxon>
    </lineage>
</organism>
<dbReference type="Proteomes" id="UP001519363">
    <property type="component" value="Unassembled WGS sequence"/>
</dbReference>
<dbReference type="Gene3D" id="3.40.50.300">
    <property type="entry name" value="P-loop containing nucleotide triphosphate hydrolases"/>
    <property type="match status" value="1"/>
</dbReference>
<evidence type="ECO:0000313" key="3">
    <source>
        <dbReference type="Proteomes" id="UP001519363"/>
    </source>
</evidence>
<dbReference type="EMBL" id="JAGIOO010000001">
    <property type="protein sequence ID" value="MBP2474736.1"/>
    <property type="molecule type" value="Genomic_DNA"/>
</dbReference>
<evidence type="ECO:0000313" key="2">
    <source>
        <dbReference type="EMBL" id="MBP2474736.1"/>
    </source>
</evidence>
<accession>A0ABS5ADU0</accession>
<gene>
    <name evidence="2" type="ORF">JOF53_003608</name>
</gene>
<feature type="domain" description="Novel STAND NTPase 1" evidence="1">
    <location>
        <begin position="178"/>
        <end position="385"/>
    </location>
</feature>
<dbReference type="SUPFAM" id="SSF52540">
    <property type="entry name" value="P-loop containing nucleoside triphosphate hydrolases"/>
    <property type="match status" value="1"/>
</dbReference>
<dbReference type="InterPro" id="IPR049052">
    <property type="entry name" value="nSTAND1"/>
</dbReference>
<keyword evidence="3" id="KW-1185">Reference proteome</keyword>
<proteinExistence type="predicted"/>
<dbReference type="InterPro" id="IPR027417">
    <property type="entry name" value="P-loop_NTPase"/>
</dbReference>
<comment type="caution">
    <text evidence="2">The sequence shown here is derived from an EMBL/GenBank/DDBJ whole genome shotgun (WGS) entry which is preliminary data.</text>
</comment>
<evidence type="ECO:0000259" key="1">
    <source>
        <dbReference type="Pfam" id="PF20703"/>
    </source>
</evidence>
<sequence>MSAQALTSFFGKLGMERFDNPDCHGFFFALPRLTNSGVEKASKLAKRDSKFTYVDSVGVVAILRDLKIVSEAPQGDGLHSDYAIVITPEGIFSARKNIDSSTRTAVNIAVWGNSPSVEVPRIVHDLISKSNYAAGLPVVTLGRKSPTVSPSREEMDPPVVVEVKGSGSDFEYQLPAAPKYFVGRQKVLKEIEALLTNKQGGVLVLNAQSGWGKSSLALRTKHLVEELGGSAAVVDSRTAGNADYVVHALRKIALHAEANNVFRLPEDASFASLPSTLSTLERADWVDADCPMMVFFDQFENVFRDAELTAAFRDLALGIAELPVPVYLGFAWKTDLVGWTEDHPYRLRDEIRSSACVINLPPLGAREIDTLLNRLQKAFGEKLYPDVRQRLREYSQGLPWLFKKLAGHLLREVENGASQAELVGEALNVKNLFEADLAQLTPAENEALKHIARYAPIPLSEVMERVTAPIMQSLIDRRLVVSVGEQIDTYWDIFRDFLNTGTVPIQETYIIRHGPRPVVRLLETTVQMGGELTVAEAATLLNVSERAVTNLARELRLLGALVYAPNKIKASAEMLAGSEPAETLRVRVASILRRHRAYSIFQKLSDRNSGNVAIISLAEELPSSFPAVEVSPKTWDQYTRAFASWFDFAGLAWFDSQSLYSRDENATRPKHRAVASRSNKDRPVVPSRSPGMVISFVESVRDEHFYQKSLTREQRKALGDLRQLGFLKSGKEVGSLTIDPAVYNEGSGLNPVTVLARLREVPGIAEGLDLISCDPGATAADIGNLVNQVSGADWSETSQQTCGRYLRGWAKVLGMKTVYPKKRGDGVDRLAPLPQ</sequence>
<protein>
    <recommendedName>
        <fullName evidence="1">Novel STAND NTPase 1 domain-containing protein</fullName>
    </recommendedName>
</protein>
<name>A0ABS5ADU0_9PSEU</name>